<dbReference type="InterPro" id="IPR010730">
    <property type="entry name" value="HET"/>
</dbReference>
<dbReference type="Proteomes" id="UP000184330">
    <property type="component" value="Unassembled WGS sequence"/>
</dbReference>
<protein>
    <recommendedName>
        <fullName evidence="1">Heterokaryon incompatibility domain-containing protein</fullName>
    </recommendedName>
</protein>
<organism evidence="2 3">
    <name type="scientific">Phialocephala subalpina</name>
    <dbReference type="NCBI Taxonomy" id="576137"/>
    <lineage>
        <taxon>Eukaryota</taxon>
        <taxon>Fungi</taxon>
        <taxon>Dikarya</taxon>
        <taxon>Ascomycota</taxon>
        <taxon>Pezizomycotina</taxon>
        <taxon>Leotiomycetes</taxon>
        <taxon>Helotiales</taxon>
        <taxon>Mollisiaceae</taxon>
        <taxon>Phialocephala</taxon>
        <taxon>Phialocephala fortinii species complex</taxon>
    </lineage>
</organism>
<dbReference type="STRING" id="576137.A0A1L7WQ95"/>
<sequence length="630" mass="71417">MADLLGGFVALGLRGNQPPEAKYSKDHLKPESIDEQRVGIPTVVGDARRGVFEFAQNIQGITYQNKTFSIDADKEIRILKLLSSSDVKTLIGLDIPDDLICCELIRVNFQAEDKLKKQPRDLPIIVFPGSWKTRTEGHDLFKLLSSPPLFAALRALRKRGTSFVWIDQLCINQDAEDPEMGRQMGRIDEIYTRAEQTLIWLGVQDEHTQNLHIFLASFLEQQKEQLSDWVKEKSDIRENFFTVRTVPEREAVIKFLNREWFSRVWIFQEAVLSTKLGILCVDLDFSFDDVIKLANAVFQAENSVGGYARSLMKTTLGYNTLDLIKHAKGNCDCRPKCALSEKLQPGRLLEMLLIVLQHLRVTKKQDLINAFLGVVFKELLEGHQERLSAYPSDKSVEAWKLAAKHIIKTTKSPDILAAASGDSGMSDLASWVPDWSWCFQFASPITPPEFHTSFKASGNRCWGVDTDKVDLERNELHVRGIVVDSISGFSNHTIQHYFMLPLPRQNVRILRLHEQVNWVTDKLSSAAQAPSRPGEELTHAVLRTLLADGAFGDQQPIDMHIHDLVDIYDLDDEIEKKDRQNSEDRIMLNKLRQWGFVTQKKGLFLTRKNLLGLAALTGSGPNFLGAREDD</sequence>
<evidence type="ECO:0000313" key="2">
    <source>
        <dbReference type="EMBL" id="CZR54944.1"/>
    </source>
</evidence>
<dbReference type="PANTHER" id="PTHR24148">
    <property type="entry name" value="ANKYRIN REPEAT DOMAIN-CONTAINING PROTEIN 39 HOMOLOG-RELATED"/>
    <property type="match status" value="1"/>
</dbReference>
<proteinExistence type="predicted"/>
<dbReference type="PANTHER" id="PTHR24148:SF64">
    <property type="entry name" value="HETEROKARYON INCOMPATIBILITY DOMAIN-CONTAINING PROTEIN"/>
    <property type="match status" value="1"/>
</dbReference>
<dbReference type="Pfam" id="PF06985">
    <property type="entry name" value="HET"/>
    <property type="match status" value="1"/>
</dbReference>
<keyword evidence="3" id="KW-1185">Reference proteome</keyword>
<dbReference type="InterPro" id="IPR052895">
    <property type="entry name" value="HetReg/Transcr_Mod"/>
</dbReference>
<dbReference type="OrthoDB" id="2157530at2759"/>
<dbReference type="AlphaFoldDB" id="A0A1L7WQ95"/>
<accession>A0A1L7WQ95</accession>
<name>A0A1L7WQ95_9HELO</name>
<evidence type="ECO:0000313" key="3">
    <source>
        <dbReference type="Proteomes" id="UP000184330"/>
    </source>
</evidence>
<dbReference type="EMBL" id="FJOG01000005">
    <property type="protein sequence ID" value="CZR54944.1"/>
    <property type="molecule type" value="Genomic_DNA"/>
</dbReference>
<feature type="domain" description="Heterokaryon incompatibility" evidence="1">
    <location>
        <begin position="150"/>
        <end position="269"/>
    </location>
</feature>
<gene>
    <name evidence="2" type="ORF">PAC_04829</name>
</gene>
<reference evidence="2 3" key="1">
    <citation type="submission" date="2016-03" db="EMBL/GenBank/DDBJ databases">
        <authorList>
            <person name="Ploux O."/>
        </authorList>
    </citation>
    <scope>NUCLEOTIDE SEQUENCE [LARGE SCALE GENOMIC DNA]</scope>
    <source>
        <strain evidence="2 3">UAMH 11012</strain>
    </source>
</reference>
<evidence type="ECO:0000259" key="1">
    <source>
        <dbReference type="Pfam" id="PF06985"/>
    </source>
</evidence>